<dbReference type="InterPro" id="IPR010982">
    <property type="entry name" value="Lambda_DNA-bd_dom_sf"/>
</dbReference>
<dbReference type="Pfam" id="PF03819">
    <property type="entry name" value="MazG"/>
    <property type="match status" value="1"/>
</dbReference>
<dbReference type="AlphaFoldDB" id="V6DM23"/>
<dbReference type="InterPro" id="IPR004518">
    <property type="entry name" value="MazG-like_dom"/>
</dbReference>
<evidence type="ECO:0000259" key="1">
    <source>
        <dbReference type="PROSITE" id="PS50943"/>
    </source>
</evidence>
<dbReference type="Pfam" id="PF01381">
    <property type="entry name" value="HTH_3"/>
    <property type="match status" value="1"/>
</dbReference>
<dbReference type="EMBL" id="CBVR010000010">
    <property type="protein sequence ID" value="CDK35067.1"/>
    <property type="molecule type" value="Genomic_DNA"/>
</dbReference>
<gene>
    <name evidence="2" type="ORF">LSCP400_08731</name>
</gene>
<dbReference type="CDD" id="cd11540">
    <property type="entry name" value="NTP-PPase_u3"/>
    <property type="match status" value="1"/>
</dbReference>
<accession>V6DM23</accession>
<dbReference type="InterPro" id="IPR001387">
    <property type="entry name" value="Cro/C1-type_HTH"/>
</dbReference>
<dbReference type="PROSITE" id="PS50943">
    <property type="entry name" value="HTH_CROC1"/>
    <property type="match status" value="1"/>
</dbReference>
<dbReference type="SUPFAM" id="SSF101386">
    <property type="entry name" value="all-alpha NTP pyrophosphatases"/>
    <property type="match status" value="1"/>
</dbReference>
<dbReference type="SMART" id="SM00530">
    <property type="entry name" value="HTH_XRE"/>
    <property type="match status" value="1"/>
</dbReference>
<reference evidence="2" key="2">
    <citation type="journal article" date="2014" name="Genome Announc.">
        <title>Draft Genome Sequence of a Novel Lactobacillus salivarius Strain Isolated from Piglet.</title>
        <authorList>
            <person name="Mackenzie D.A."/>
            <person name="McLay K."/>
            <person name="Roos S."/>
            <person name="Walter J."/>
            <person name="Swarbreck D."/>
            <person name="Drou N."/>
            <person name="Crossman L.C."/>
            <person name="Juge N."/>
        </authorList>
    </citation>
    <scope>NUCLEOTIDE SEQUENCE [LARGE SCALE GENOMIC DNA]</scope>
    <source>
        <strain>cp400</strain>
    </source>
</reference>
<dbReference type="PANTHER" id="PTHR42702">
    <property type="entry name" value="NUCLEOTIDE PYROPHOSPHOHYDROLASE"/>
    <property type="match status" value="1"/>
</dbReference>
<dbReference type="Gene3D" id="1.10.287.1080">
    <property type="entry name" value="MazG-like"/>
    <property type="match status" value="1"/>
</dbReference>
<dbReference type="GO" id="GO:0003677">
    <property type="term" value="F:DNA binding"/>
    <property type="evidence" value="ECO:0007669"/>
    <property type="project" value="InterPro"/>
</dbReference>
<evidence type="ECO:0000313" key="2">
    <source>
        <dbReference type="EMBL" id="CDK35067.1"/>
    </source>
</evidence>
<dbReference type="PANTHER" id="PTHR42702:SF1">
    <property type="entry name" value="REGULATORY PROTEIN FOR BETA-LACTAMASE"/>
    <property type="match status" value="1"/>
</dbReference>
<organism evidence="2">
    <name type="scientific">Ligilactobacillus salivarius cp400</name>
    <dbReference type="NCBI Taxonomy" id="1273133"/>
    <lineage>
        <taxon>Bacteria</taxon>
        <taxon>Bacillati</taxon>
        <taxon>Bacillota</taxon>
        <taxon>Bacilli</taxon>
        <taxon>Lactobacillales</taxon>
        <taxon>Lactobacillaceae</taxon>
        <taxon>Ligilactobacillus</taxon>
    </lineage>
</organism>
<comment type="caution">
    <text evidence="2">The sequence shown here is derived from an EMBL/GenBank/DDBJ whole genome shotgun (WGS) entry which is preliminary data.</text>
</comment>
<name>V6DM23_9LACO</name>
<reference evidence="2" key="1">
    <citation type="submission" date="2013-10" db="EMBL/GenBank/DDBJ databases">
        <authorList>
            <person name="Crossman L."/>
        </authorList>
    </citation>
    <scope>NUCLEOTIDE SEQUENCE</scope>
</reference>
<dbReference type="CDD" id="cd00093">
    <property type="entry name" value="HTH_XRE"/>
    <property type="match status" value="1"/>
</dbReference>
<proteinExistence type="predicted"/>
<dbReference type="SUPFAM" id="SSF47413">
    <property type="entry name" value="lambda repressor-like DNA-binding domains"/>
    <property type="match status" value="1"/>
</dbReference>
<protein>
    <submittedName>
        <fullName evidence="2">Transcriptional regulator, Cro/CI family</fullName>
    </submittedName>
</protein>
<feature type="domain" description="HTH cro/C1-type" evidence="1">
    <location>
        <begin position="4"/>
        <end position="58"/>
    </location>
</feature>
<sequence length="178" mass="20287">MNRLRQTRKLKGITLNEVAEDVGIADNTLQQYETEKREPRKETWVKLADYYCVPVAYLMGLPSGLVEYIDQLGYLNFEKLHEFIIQWAEDRKIISPKNVSKQFIKVTEELGELAEGINKDNQGQIKDSLGDILVTLIILSKDLDVDLLDCLKGAYGVIKDRTGKTINGVFVKESDLHE</sequence>
<dbReference type="Gene3D" id="1.10.260.40">
    <property type="entry name" value="lambda repressor-like DNA-binding domains"/>
    <property type="match status" value="1"/>
</dbReference>